<dbReference type="InterPro" id="IPR036514">
    <property type="entry name" value="SGNH_hydro_sf"/>
</dbReference>
<dbReference type="InterPro" id="IPR035669">
    <property type="entry name" value="SGNH_plant_lipase-like"/>
</dbReference>
<dbReference type="InterPro" id="IPR044552">
    <property type="entry name" value="GLIP1-5/GLL25"/>
</dbReference>
<proteinExistence type="inferred from homology"/>
<gene>
    <name evidence="4" type="ORF">RchiOBHm_Chr7g0228391</name>
</gene>
<dbReference type="Pfam" id="PF00657">
    <property type="entry name" value="Lipase_GDSL"/>
    <property type="match status" value="1"/>
</dbReference>
<dbReference type="AlphaFoldDB" id="A0A2P6PEV4"/>
<dbReference type="OMA" id="SSCCNGH"/>
<evidence type="ECO:0000256" key="1">
    <source>
        <dbReference type="ARBA" id="ARBA00008668"/>
    </source>
</evidence>
<keyword evidence="2 3" id="KW-0732">Signal</keyword>
<dbReference type="PANTHER" id="PTHR45966">
    <property type="entry name" value="GDSL-LIKE LIPASE/ACYLHYDROLASE"/>
    <property type="match status" value="1"/>
</dbReference>
<dbReference type="InterPro" id="IPR001087">
    <property type="entry name" value="GDSL"/>
</dbReference>
<dbReference type="Gene3D" id="3.40.50.1110">
    <property type="entry name" value="SGNH hydrolase"/>
    <property type="match status" value="1"/>
</dbReference>
<evidence type="ECO:0000313" key="4">
    <source>
        <dbReference type="EMBL" id="PRQ20459.1"/>
    </source>
</evidence>
<comment type="similarity">
    <text evidence="1">Belongs to the 'GDSL' lipolytic enzyme family.</text>
</comment>
<dbReference type="OrthoDB" id="1600564at2759"/>
<feature type="chain" id="PRO_5015121181" evidence="3">
    <location>
        <begin position="27"/>
        <end position="383"/>
    </location>
</feature>
<name>A0A2P6PEV4_ROSCH</name>
<dbReference type="EMBL" id="PDCK01000045">
    <property type="protein sequence ID" value="PRQ20459.1"/>
    <property type="molecule type" value="Genomic_DNA"/>
</dbReference>
<keyword evidence="5" id="KW-1185">Reference proteome</keyword>
<keyword evidence="4" id="KW-0378">Hydrolase</keyword>
<reference evidence="4 5" key="1">
    <citation type="journal article" date="2018" name="Nat. Genet.">
        <title>The Rosa genome provides new insights in the design of modern roses.</title>
        <authorList>
            <person name="Bendahmane M."/>
        </authorList>
    </citation>
    <scope>NUCLEOTIDE SEQUENCE [LARGE SCALE GENOMIC DNA]</scope>
    <source>
        <strain evidence="5">cv. Old Blush</strain>
    </source>
</reference>
<feature type="signal peptide" evidence="3">
    <location>
        <begin position="1"/>
        <end position="26"/>
    </location>
</feature>
<evidence type="ECO:0000256" key="3">
    <source>
        <dbReference type="SAM" id="SignalP"/>
    </source>
</evidence>
<organism evidence="4 5">
    <name type="scientific">Rosa chinensis</name>
    <name type="common">China rose</name>
    <dbReference type="NCBI Taxonomy" id="74649"/>
    <lineage>
        <taxon>Eukaryota</taxon>
        <taxon>Viridiplantae</taxon>
        <taxon>Streptophyta</taxon>
        <taxon>Embryophyta</taxon>
        <taxon>Tracheophyta</taxon>
        <taxon>Spermatophyta</taxon>
        <taxon>Magnoliopsida</taxon>
        <taxon>eudicotyledons</taxon>
        <taxon>Gunneridae</taxon>
        <taxon>Pentapetalae</taxon>
        <taxon>rosids</taxon>
        <taxon>fabids</taxon>
        <taxon>Rosales</taxon>
        <taxon>Rosaceae</taxon>
        <taxon>Rosoideae</taxon>
        <taxon>Rosoideae incertae sedis</taxon>
        <taxon>Rosa</taxon>
    </lineage>
</organism>
<dbReference type="Proteomes" id="UP000238479">
    <property type="component" value="Chromosome 7"/>
</dbReference>
<dbReference type="CDD" id="cd01837">
    <property type="entry name" value="SGNH_plant_lipase_like"/>
    <property type="match status" value="1"/>
</dbReference>
<accession>A0A2P6PEV4</accession>
<evidence type="ECO:0000313" key="5">
    <source>
        <dbReference type="Proteomes" id="UP000238479"/>
    </source>
</evidence>
<dbReference type="GO" id="GO:0016298">
    <property type="term" value="F:lipase activity"/>
    <property type="evidence" value="ECO:0007669"/>
    <property type="project" value="TreeGrafter"/>
</dbReference>
<protein>
    <submittedName>
        <fullName evidence="4">Putative SGNH hydrolase-type esterase domain-containing protein</fullName>
    </submittedName>
</protein>
<sequence length="383" mass="42776">MATSSRFQVYVLAFCATLLIQSGCYGYSVHQRKHAALFIFGGSTFDVGNNNYINTYNYFKANFFPYGETFFSHPTGRFSDGRLISDIIAEYADLPMIPPYLQPGFDNYTNGVNFASAGAGALAETNQGFVLDLKTQLGYFKNVEKQLRHRLGEAEAHTLLSQAVYLIAIGTNDYLAFITNSSLSESRSHEEYVGMVTGNITNVIKEIYKKGGRKFGIKGIENLGCTPGLRTGRPGNTSTCNEEVNAISKLHNRVLAKVLEELKGQLQDFLYSNPNFYSYANDVVNNPSKHGFKEGKMACCGSGPYRGYSSCGGKRGGITEYQLCDNVTDYVYFDSGHPTERYNQKLSKLWWSHTPDVTARYINLKELFEVSNKNWDTSYVPVI</sequence>
<evidence type="ECO:0000256" key="2">
    <source>
        <dbReference type="ARBA" id="ARBA00022729"/>
    </source>
</evidence>
<comment type="caution">
    <text evidence="4">The sequence shown here is derived from an EMBL/GenBank/DDBJ whole genome shotgun (WGS) entry which is preliminary data.</text>
</comment>
<dbReference type="PANTHER" id="PTHR45966:SF1">
    <property type="entry name" value="GDSL ESTERASE_LIPASE 1-RELATED"/>
    <property type="match status" value="1"/>
</dbReference>
<dbReference type="Gramene" id="PRQ20459">
    <property type="protein sequence ID" value="PRQ20459"/>
    <property type="gene ID" value="RchiOBHm_Chr7g0228391"/>
</dbReference>